<accession>A0ACC0CH93</accession>
<dbReference type="EMBL" id="CM044701">
    <property type="protein sequence ID" value="KAI5684334.1"/>
    <property type="molecule type" value="Genomic_DNA"/>
</dbReference>
<reference evidence="2" key="1">
    <citation type="journal article" date="2023" name="Nat. Plants">
        <title>Single-cell RNA sequencing provides a high-resolution roadmap for understanding the multicellular compartmentation of specialized metabolism.</title>
        <authorList>
            <person name="Sun S."/>
            <person name="Shen X."/>
            <person name="Li Y."/>
            <person name="Li Y."/>
            <person name="Wang S."/>
            <person name="Li R."/>
            <person name="Zhang H."/>
            <person name="Shen G."/>
            <person name="Guo B."/>
            <person name="Wei J."/>
            <person name="Xu J."/>
            <person name="St-Pierre B."/>
            <person name="Chen S."/>
            <person name="Sun C."/>
        </authorList>
    </citation>
    <scope>NUCLEOTIDE SEQUENCE [LARGE SCALE GENOMIC DNA]</scope>
</reference>
<name>A0ACC0CH93_CATRO</name>
<gene>
    <name evidence="1" type="ORF">M9H77_05562</name>
</gene>
<evidence type="ECO:0000313" key="1">
    <source>
        <dbReference type="EMBL" id="KAI5684334.1"/>
    </source>
</evidence>
<comment type="caution">
    <text evidence="1">The sequence shown here is derived from an EMBL/GenBank/DDBJ whole genome shotgun (WGS) entry which is preliminary data.</text>
</comment>
<sequence length="399" mass="45187">MSISIQEGGGASDTFDMQLIGNFLSFASRGDRVGLNMMLMGGISPNVQDYDKRTALHLAASEGHASIVELLLAYQADLNLQDRWQRTPLTDAKLYGHRDICRILEVNGGKDTVDDHAMTIPHEEDSNEVNIEMSELNLDHSSTIDQGLFGESALVKWRGTWVVKTTIKKHIFHPVKMVFSAKDNTLLKELRHPNILQFLGSVVHDGEMTLITEYLPKGNLNDILVKRTRLEPATALRYALDIARGMNYLHQHKPFPIVHNNLNPRNLLQDEGGHLKIGEYWVQMLYEQIHTNQDHAQEHDGLCTIISPTNDTKNDVLSFGLIFYQILEGRLINNINVEYTNLKLAESEKKFHNRCPGRILQLVENCISHDPEERPTFEIIIRVLEEVSPWIGKAGCPVC</sequence>
<proteinExistence type="predicted"/>
<protein>
    <submittedName>
        <fullName evidence="1">Uncharacterized protein</fullName>
    </submittedName>
</protein>
<keyword evidence="2" id="KW-1185">Reference proteome</keyword>
<evidence type="ECO:0000313" key="2">
    <source>
        <dbReference type="Proteomes" id="UP001060085"/>
    </source>
</evidence>
<dbReference type="Proteomes" id="UP001060085">
    <property type="component" value="Linkage Group LG01"/>
</dbReference>
<organism evidence="1 2">
    <name type="scientific">Catharanthus roseus</name>
    <name type="common">Madagascar periwinkle</name>
    <name type="synonym">Vinca rosea</name>
    <dbReference type="NCBI Taxonomy" id="4058"/>
    <lineage>
        <taxon>Eukaryota</taxon>
        <taxon>Viridiplantae</taxon>
        <taxon>Streptophyta</taxon>
        <taxon>Embryophyta</taxon>
        <taxon>Tracheophyta</taxon>
        <taxon>Spermatophyta</taxon>
        <taxon>Magnoliopsida</taxon>
        <taxon>eudicotyledons</taxon>
        <taxon>Gunneridae</taxon>
        <taxon>Pentapetalae</taxon>
        <taxon>asterids</taxon>
        <taxon>lamiids</taxon>
        <taxon>Gentianales</taxon>
        <taxon>Apocynaceae</taxon>
        <taxon>Rauvolfioideae</taxon>
        <taxon>Vinceae</taxon>
        <taxon>Catharanthinae</taxon>
        <taxon>Catharanthus</taxon>
    </lineage>
</organism>